<evidence type="ECO:0000313" key="1">
    <source>
        <dbReference type="EMBL" id="KAK1668923.1"/>
    </source>
</evidence>
<organism evidence="1 2">
    <name type="scientific">Lolium multiflorum</name>
    <name type="common">Italian ryegrass</name>
    <name type="synonym">Lolium perenne subsp. multiflorum</name>
    <dbReference type="NCBI Taxonomy" id="4521"/>
    <lineage>
        <taxon>Eukaryota</taxon>
        <taxon>Viridiplantae</taxon>
        <taxon>Streptophyta</taxon>
        <taxon>Embryophyta</taxon>
        <taxon>Tracheophyta</taxon>
        <taxon>Spermatophyta</taxon>
        <taxon>Magnoliopsida</taxon>
        <taxon>Liliopsida</taxon>
        <taxon>Poales</taxon>
        <taxon>Poaceae</taxon>
        <taxon>BOP clade</taxon>
        <taxon>Pooideae</taxon>
        <taxon>Poodae</taxon>
        <taxon>Poeae</taxon>
        <taxon>Poeae Chloroplast Group 2 (Poeae type)</taxon>
        <taxon>Loliodinae</taxon>
        <taxon>Loliinae</taxon>
        <taxon>Lolium</taxon>
    </lineage>
</organism>
<name>A0AAD8T2X0_LOLMU</name>
<dbReference type="EMBL" id="JAUUTY010000003">
    <property type="protein sequence ID" value="KAK1668923.1"/>
    <property type="molecule type" value="Genomic_DNA"/>
</dbReference>
<sequence>MIYTRFVPNIVGDRFSKLLLADTVSKNYLGAEIVSHYVSYGAKWFSIVSVSVIVLKKPVQNICALSWTFSFLINDCDASAHFIFQYLPASLFCAYVDGCFDQMVLYYIHILYPRHSAGRLPTGLRLLQLLCGFILSLTRSSADRDGQHLNFIGGWKAKENEKEVAALDATVKSDVDTGDNFIGDWKAKENEKEAAALDATVKSDIDTGDKELPKFLPRRFFLRHLLSISL</sequence>
<comment type="caution">
    <text evidence="1">The sequence shown here is derived from an EMBL/GenBank/DDBJ whole genome shotgun (WGS) entry which is preliminary data.</text>
</comment>
<evidence type="ECO:0000313" key="2">
    <source>
        <dbReference type="Proteomes" id="UP001231189"/>
    </source>
</evidence>
<reference evidence="1" key="1">
    <citation type="submission" date="2023-07" db="EMBL/GenBank/DDBJ databases">
        <title>A chromosome-level genome assembly of Lolium multiflorum.</title>
        <authorList>
            <person name="Chen Y."/>
            <person name="Copetti D."/>
            <person name="Kolliker R."/>
            <person name="Studer B."/>
        </authorList>
    </citation>
    <scope>NUCLEOTIDE SEQUENCE</scope>
    <source>
        <strain evidence="1">02402/16</strain>
        <tissue evidence="1">Leaf</tissue>
    </source>
</reference>
<dbReference type="Proteomes" id="UP001231189">
    <property type="component" value="Unassembled WGS sequence"/>
</dbReference>
<protein>
    <submittedName>
        <fullName evidence="1">Uncharacterized protein</fullName>
    </submittedName>
</protein>
<accession>A0AAD8T2X0</accession>
<dbReference type="AlphaFoldDB" id="A0AAD8T2X0"/>
<proteinExistence type="predicted"/>
<keyword evidence="2" id="KW-1185">Reference proteome</keyword>
<gene>
    <name evidence="1" type="ORF">QYE76_057082</name>
</gene>